<feature type="binding site" evidence="8 11">
    <location>
        <begin position="190"/>
        <end position="195"/>
    </location>
    <ligand>
        <name>NADP(+)</name>
        <dbReference type="ChEBI" id="CHEBI:58349"/>
    </ligand>
</feature>
<dbReference type="GO" id="GO:0019353">
    <property type="term" value="P:protoporphyrinogen IX biosynthetic process from glutamate"/>
    <property type="evidence" value="ECO:0007669"/>
    <property type="project" value="TreeGrafter"/>
</dbReference>
<comment type="caution">
    <text evidence="17">The sequence shown here is derived from an EMBL/GenBank/DDBJ whole genome shotgun (WGS) entry which is preliminary data.</text>
</comment>
<evidence type="ECO:0000256" key="9">
    <source>
        <dbReference type="PIRSR" id="PIRSR000445-1"/>
    </source>
</evidence>
<dbReference type="Pfam" id="PF01488">
    <property type="entry name" value="Shikimate_DH"/>
    <property type="match status" value="1"/>
</dbReference>
<dbReference type="InterPro" id="IPR036291">
    <property type="entry name" value="NAD(P)-bd_dom_sf"/>
</dbReference>
<dbReference type="Pfam" id="PF00745">
    <property type="entry name" value="GlutR_dimer"/>
    <property type="match status" value="1"/>
</dbReference>
<organism evidence="17 18">
    <name type="scientific">bacterium (Candidatus Blackallbacteria) CG17_big_fil_post_rev_8_21_14_2_50_48_46</name>
    <dbReference type="NCBI Taxonomy" id="2014261"/>
    <lineage>
        <taxon>Bacteria</taxon>
        <taxon>Candidatus Blackallbacteria</taxon>
    </lineage>
</organism>
<comment type="subunit">
    <text evidence="8">Homodimer.</text>
</comment>
<comment type="pathway">
    <text evidence="1 8 13">Porphyrin-containing compound metabolism; protoporphyrin-IX biosynthesis; 5-aminolevulinate from L-glutamyl-tRNA(Glu): step 1/2.</text>
</comment>
<feature type="domain" description="Quinate/shikimate 5-dehydrogenase/glutamyl-tRNA reductase" evidence="15">
    <location>
        <begin position="185"/>
        <end position="305"/>
    </location>
</feature>
<dbReference type="InterPro" id="IPR036343">
    <property type="entry name" value="GluRdtase_N_sf"/>
</dbReference>
<feature type="active site" description="Nucleophile" evidence="8 9">
    <location>
        <position position="50"/>
    </location>
</feature>
<feature type="binding site" evidence="8 10">
    <location>
        <position position="120"/>
    </location>
    <ligand>
        <name>substrate</name>
    </ligand>
</feature>
<dbReference type="Gene3D" id="3.30.460.30">
    <property type="entry name" value="Glutamyl-tRNA reductase, N-terminal domain"/>
    <property type="match status" value="1"/>
</dbReference>
<evidence type="ECO:0000256" key="6">
    <source>
        <dbReference type="ARBA" id="ARBA00023244"/>
    </source>
</evidence>
<dbReference type="InterPro" id="IPR000343">
    <property type="entry name" value="4pyrrol_synth_GluRdtase"/>
</dbReference>
<dbReference type="AlphaFoldDB" id="A0A2M7GBC4"/>
<dbReference type="CDD" id="cd05213">
    <property type="entry name" value="NAD_bind_Glutamyl_tRNA_reduct"/>
    <property type="match status" value="1"/>
</dbReference>
<keyword evidence="4 8" id="KW-0521">NADP</keyword>
<dbReference type="EMBL" id="PFFQ01000004">
    <property type="protein sequence ID" value="PIW19492.1"/>
    <property type="molecule type" value="Genomic_DNA"/>
</dbReference>
<dbReference type="UniPathway" id="UPA00251">
    <property type="reaction ID" value="UER00316"/>
</dbReference>
<comment type="catalytic activity">
    <reaction evidence="7 8 13">
        <text>(S)-4-amino-5-oxopentanoate + tRNA(Glu) + NADP(+) = L-glutamyl-tRNA(Glu) + NADPH + H(+)</text>
        <dbReference type="Rhea" id="RHEA:12344"/>
        <dbReference type="Rhea" id="RHEA-COMP:9663"/>
        <dbReference type="Rhea" id="RHEA-COMP:9680"/>
        <dbReference type="ChEBI" id="CHEBI:15378"/>
        <dbReference type="ChEBI" id="CHEBI:57501"/>
        <dbReference type="ChEBI" id="CHEBI:57783"/>
        <dbReference type="ChEBI" id="CHEBI:58349"/>
        <dbReference type="ChEBI" id="CHEBI:78442"/>
        <dbReference type="ChEBI" id="CHEBI:78520"/>
        <dbReference type="EC" id="1.2.1.70"/>
    </reaction>
</comment>
<dbReference type="InterPro" id="IPR036453">
    <property type="entry name" value="GluRdtase_dimer_dom_sf"/>
</dbReference>
<dbReference type="InterPro" id="IPR015896">
    <property type="entry name" value="4pyrrol_synth_GluRdtase_dimer"/>
</dbReference>
<evidence type="ECO:0000256" key="1">
    <source>
        <dbReference type="ARBA" id="ARBA00005059"/>
    </source>
</evidence>
<feature type="site" description="Important for activity" evidence="8 12">
    <location>
        <position position="99"/>
    </location>
</feature>
<evidence type="ECO:0000313" key="18">
    <source>
        <dbReference type="Proteomes" id="UP000231019"/>
    </source>
</evidence>
<dbReference type="FunFam" id="3.30.460.30:FF:000001">
    <property type="entry name" value="Glutamyl-tRNA reductase"/>
    <property type="match status" value="1"/>
</dbReference>
<comment type="similarity">
    <text evidence="2 8 13">Belongs to the glutamyl-tRNA reductase family.</text>
</comment>
<dbReference type="Proteomes" id="UP000231019">
    <property type="component" value="Unassembled WGS sequence"/>
</dbReference>
<dbReference type="HAMAP" id="MF_00087">
    <property type="entry name" value="Glu_tRNA_reductase"/>
    <property type="match status" value="1"/>
</dbReference>
<evidence type="ECO:0000256" key="7">
    <source>
        <dbReference type="ARBA" id="ARBA00047464"/>
    </source>
</evidence>
<proteinExistence type="inferred from homology"/>
<accession>A0A2M7GBC4</accession>
<keyword evidence="6 8" id="KW-0627">Porphyrin biosynthesis</keyword>
<comment type="function">
    <text evidence="8">Catalyzes the NADPH-dependent reduction of glutamyl-tRNA(Glu) to glutamate 1-semialdehyde (GSA).</text>
</comment>
<evidence type="ECO:0000256" key="3">
    <source>
        <dbReference type="ARBA" id="ARBA00012970"/>
    </source>
</evidence>
<evidence type="ECO:0000256" key="11">
    <source>
        <dbReference type="PIRSR" id="PIRSR000445-3"/>
    </source>
</evidence>
<comment type="domain">
    <text evidence="8">Possesses an unusual extended V-shaped dimeric structure with each monomer consisting of three distinct domains arranged along a curved 'spinal' alpha-helix. The N-terminal catalytic domain specifically recognizes the glutamate moiety of the substrate. The second domain is the NADPH-binding domain, and the third C-terminal domain is responsible for dimerization.</text>
</comment>
<dbReference type="PROSITE" id="PS00747">
    <property type="entry name" value="GLUTR"/>
    <property type="match status" value="1"/>
</dbReference>
<dbReference type="PIRSF" id="PIRSF000445">
    <property type="entry name" value="4pyrrol_synth_GluRdtase"/>
    <property type="match status" value="1"/>
</dbReference>
<dbReference type="Gene3D" id="3.40.50.720">
    <property type="entry name" value="NAD(P)-binding Rossmann-like Domain"/>
    <property type="match status" value="1"/>
</dbReference>
<evidence type="ECO:0000256" key="4">
    <source>
        <dbReference type="ARBA" id="ARBA00022857"/>
    </source>
</evidence>
<feature type="binding site" evidence="8 10">
    <location>
        <begin position="114"/>
        <end position="116"/>
    </location>
    <ligand>
        <name>substrate</name>
    </ligand>
</feature>
<evidence type="ECO:0000259" key="15">
    <source>
        <dbReference type="Pfam" id="PF01488"/>
    </source>
</evidence>
<dbReference type="PANTHER" id="PTHR43013:SF1">
    <property type="entry name" value="GLUTAMYL-TRNA REDUCTASE"/>
    <property type="match status" value="1"/>
</dbReference>
<sequence length="443" mass="50028">MQFILLGINHRTAALDIRERFSFAGDSLSLALSELSASPLVSELVLLSTCNRTEVYALTADLKAARELLKDYFCQQADLDSEHFEEVAYTAYNKFAAQHLFRVAAGLDSMVFGENEILKQVKEALFEAQVHEASGAVLNQLFTSAIRAGKRVRSETAINQGVASVGSLAARLIREYAEQQAVIPQILLIGTGKIGAVTLKNLENTNYPLLLANRSRAKAEVLAAEFGRGSVIELTEMQASLAQSDVIITCTAAENFLVDFEHASYLEGRERPVLLIDLSVPRNMNPRLAELQGVTYYDMDRLEQVVEQSHENRKLWQDTAETILADEMSRFLEWFNTREVLPTIQSLYEVFHEIREHEIERGLKKYQGEVSDEVQDLLERVTRAITQKILHYPVVQLKMERNPELKQQYMDALTALFKLDAQDGIDRFVHNEPQAQKARLAHD</sequence>
<evidence type="ECO:0000256" key="2">
    <source>
        <dbReference type="ARBA" id="ARBA00005916"/>
    </source>
</evidence>
<evidence type="ECO:0000259" key="16">
    <source>
        <dbReference type="Pfam" id="PF05201"/>
    </source>
</evidence>
<evidence type="ECO:0000259" key="14">
    <source>
        <dbReference type="Pfam" id="PF00745"/>
    </source>
</evidence>
<feature type="domain" description="Tetrapyrrole biosynthesis glutamyl-tRNA reductase dimerisation" evidence="14">
    <location>
        <begin position="320"/>
        <end position="419"/>
    </location>
</feature>
<feature type="binding site" evidence="8 10">
    <location>
        <position position="109"/>
    </location>
    <ligand>
        <name>substrate</name>
    </ligand>
</feature>
<evidence type="ECO:0000256" key="13">
    <source>
        <dbReference type="RuleBase" id="RU000584"/>
    </source>
</evidence>
<dbReference type="SUPFAM" id="SSF51735">
    <property type="entry name" value="NAD(P)-binding Rossmann-fold domains"/>
    <property type="match status" value="1"/>
</dbReference>
<dbReference type="InterPro" id="IPR018214">
    <property type="entry name" value="GluRdtase_CS"/>
</dbReference>
<dbReference type="GO" id="GO:0008883">
    <property type="term" value="F:glutamyl-tRNA reductase activity"/>
    <property type="evidence" value="ECO:0007669"/>
    <property type="project" value="UniProtKB-UniRule"/>
</dbReference>
<feature type="binding site" evidence="8 10">
    <location>
        <begin position="49"/>
        <end position="52"/>
    </location>
    <ligand>
        <name>substrate</name>
    </ligand>
</feature>
<keyword evidence="5 8" id="KW-0560">Oxidoreductase</keyword>
<dbReference type="Pfam" id="PF05201">
    <property type="entry name" value="GlutR_N"/>
    <property type="match status" value="1"/>
</dbReference>
<reference evidence="17 18" key="1">
    <citation type="submission" date="2017-09" db="EMBL/GenBank/DDBJ databases">
        <title>Depth-based differentiation of microbial function through sediment-hosted aquifers and enrichment of novel symbionts in the deep terrestrial subsurface.</title>
        <authorList>
            <person name="Probst A.J."/>
            <person name="Ladd B."/>
            <person name="Jarett J.K."/>
            <person name="Geller-Mcgrath D.E."/>
            <person name="Sieber C.M."/>
            <person name="Emerson J.B."/>
            <person name="Anantharaman K."/>
            <person name="Thomas B.C."/>
            <person name="Malmstrom R."/>
            <person name="Stieglmeier M."/>
            <person name="Klingl A."/>
            <person name="Woyke T."/>
            <person name="Ryan C.M."/>
            <person name="Banfield J.F."/>
        </authorList>
    </citation>
    <scope>NUCLEOTIDE SEQUENCE [LARGE SCALE GENOMIC DNA]</scope>
    <source>
        <strain evidence="17">CG17_big_fil_post_rev_8_21_14_2_50_48_46</strain>
    </source>
</reference>
<dbReference type="PANTHER" id="PTHR43013">
    <property type="entry name" value="GLUTAMYL-TRNA REDUCTASE"/>
    <property type="match status" value="1"/>
</dbReference>
<dbReference type="EC" id="1.2.1.70" evidence="3 8"/>
<protein>
    <recommendedName>
        <fullName evidence="3 8">Glutamyl-tRNA reductase</fullName>
        <shortName evidence="8">GluTR</shortName>
        <ecNumber evidence="3 8">1.2.1.70</ecNumber>
    </recommendedName>
</protein>
<dbReference type="NCBIfam" id="TIGR01035">
    <property type="entry name" value="hemA"/>
    <property type="match status" value="1"/>
</dbReference>
<evidence type="ECO:0000256" key="12">
    <source>
        <dbReference type="PIRSR" id="PIRSR000445-4"/>
    </source>
</evidence>
<dbReference type="InterPro" id="IPR015895">
    <property type="entry name" value="4pyrrol_synth_GluRdtase_N"/>
</dbReference>
<gene>
    <name evidence="8" type="primary">hemA</name>
    <name evidence="17" type="ORF">COW36_01235</name>
</gene>
<dbReference type="SUPFAM" id="SSF69742">
    <property type="entry name" value="Glutamyl tRNA-reductase catalytic, N-terminal domain"/>
    <property type="match status" value="1"/>
</dbReference>
<dbReference type="SUPFAM" id="SSF69075">
    <property type="entry name" value="Glutamyl tRNA-reductase dimerization domain"/>
    <property type="match status" value="1"/>
</dbReference>
<dbReference type="GO" id="GO:0050661">
    <property type="term" value="F:NADP binding"/>
    <property type="evidence" value="ECO:0007669"/>
    <property type="project" value="InterPro"/>
</dbReference>
<evidence type="ECO:0000256" key="5">
    <source>
        <dbReference type="ARBA" id="ARBA00023002"/>
    </source>
</evidence>
<name>A0A2M7GBC4_9BACT</name>
<comment type="miscellaneous">
    <text evidence="8">During catalysis, the active site Cys acts as a nucleophile attacking the alpha-carbonyl group of tRNA-bound glutamate with the formation of a thioester intermediate between enzyme and glutamate, and the concomitant release of tRNA(Glu). The thioester intermediate is finally reduced by direct hydride transfer from NADPH, to form the product GSA.</text>
</comment>
<dbReference type="InterPro" id="IPR006151">
    <property type="entry name" value="Shikm_DH/Glu-tRNA_Rdtase"/>
</dbReference>
<feature type="domain" description="Glutamyl-tRNA reductase N-terminal" evidence="16">
    <location>
        <begin position="6"/>
        <end position="156"/>
    </location>
</feature>
<evidence type="ECO:0000313" key="17">
    <source>
        <dbReference type="EMBL" id="PIW19492.1"/>
    </source>
</evidence>
<evidence type="ECO:0000256" key="10">
    <source>
        <dbReference type="PIRSR" id="PIRSR000445-2"/>
    </source>
</evidence>
<evidence type="ECO:0000256" key="8">
    <source>
        <dbReference type="HAMAP-Rule" id="MF_00087"/>
    </source>
</evidence>